<comment type="caution">
    <text evidence="1">The sequence shown here is derived from an EMBL/GenBank/DDBJ whole genome shotgun (WGS) entry which is preliminary data.</text>
</comment>
<proteinExistence type="predicted"/>
<name>A0A371FHH2_MUCPR</name>
<dbReference type="EMBL" id="QJKJ01009104">
    <property type="protein sequence ID" value="RDX77701.1"/>
    <property type="molecule type" value="Genomic_DNA"/>
</dbReference>
<feature type="non-terminal residue" evidence="1">
    <location>
        <position position="1"/>
    </location>
</feature>
<dbReference type="Proteomes" id="UP000257109">
    <property type="component" value="Unassembled WGS sequence"/>
</dbReference>
<dbReference type="AlphaFoldDB" id="A0A371FHH2"/>
<organism evidence="1 2">
    <name type="scientific">Mucuna pruriens</name>
    <name type="common">Velvet bean</name>
    <name type="synonym">Dolichos pruriens</name>
    <dbReference type="NCBI Taxonomy" id="157652"/>
    <lineage>
        <taxon>Eukaryota</taxon>
        <taxon>Viridiplantae</taxon>
        <taxon>Streptophyta</taxon>
        <taxon>Embryophyta</taxon>
        <taxon>Tracheophyta</taxon>
        <taxon>Spermatophyta</taxon>
        <taxon>Magnoliopsida</taxon>
        <taxon>eudicotyledons</taxon>
        <taxon>Gunneridae</taxon>
        <taxon>Pentapetalae</taxon>
        <taxon>rosids</taxon>
        <taxon>fabids</taxon>
        <taxon>Fabales</taxon>
        <taxon>Fabaceae</taxon>
        <taxon>Papilionoideae</taxon>
        <taxon>50 kb inversion clade</taxon>
        <taxon>NPAAA clade</taxon>
        <taxon>indigoferoid/millettioid clade</taxon>
        <taxon>Phaseoleae</taxon>
        <taxon>Mucuna</taxon>
    </lineage>
</organism>
<reference evidence="1" key="1">
    <citation type="submission" date="2018-05" db="EMBL/GenBank/DDBJ databases">
        <title>Draft genome of Mucuna pruriens seed.</title>
        <authorList>
            <person name="Nnadi N.E."/>
            <person name="Vos R."/>
            <person name="Hasami M.H."/>
            <person name="Devisetty U.K."/>
            <person name="Aguiy J.C."/>
        </authorList>
    </citation>
    <scope>NUCLEOTIDE SEQUENCE [LARGE SCALE GENOMIC DNA]</scope>
    <source>
        <strain evidence="1">JCA_2017</strain>
    </source>
</reference>
<gene>
    <name evidence="1" type="ORF">CR513_42131</name>
</gene>
<evidence type="ECO:0000313" key="1">
    <source>
        <dbReference type="EMBL" id="RDX77701.1"/>
    </source>
</evidence>
<sequence length="84" mass="9473">MVALSRFISKEAHRTISFFSLMRKGQATILLDGHICEESFQQPKAGLLTPSIFTRPKACDTLFLYLAVAKEVISAVLIREMDDR</sequence>
<keyword evidence="2" id="KW-1185">Reference proteome</keyword>
<protein>
    <submittedName>
        <fullName evidence="1">Uncharacterized protein</fullName>
    </submittedName>
</protein>
<evidence type="ECO:0000313" key="2">
    <source>
        <dbReference type="Proteomes" id="UP000257109"/>
    </source>
</evidence>
<accession>A0A371FHH2</accession>